<keyword evidence="1" id="KW-0472">Membrane</keyword>
<accession>A0AAU7CIL2</accession>
<proteinExistence type="predicted"/>
<dbReference type="Gene3D" id="2.20.28.30">
    <property type="entry name" value="RNA polymerase ii, chain L"/>
    <property type="match status" value="1"/>
</dbReference>
<organism evidence="2">
    <name type="scientific">Singulisphaera sp. Ch08</name>
    <dbReference type="NCBI Taxonomy" id="3120278"/>
    <lineage>
        <taxon>Bacteria</taxon>
        <taxon>Pseudomonadati</taxon>
        <taxon>Planctomycetota</taxon>
        <taxon>Planctomycetia</taxon>
        <taxon>Isosphaerales</taxon>
        <taxon>Isosphaeraceae</taxon>
        <taxon>Singulisphaera</taxon>
    </lineage>
</organism>
<keyword evidence="1" id="KW-0812">Transmembrane</keyword>
<dbReference type="RefSeq" id="WP_406697644.1">
    <property type="nucleotide sequence ID" value="NZ_CP155447.1"/>
</dbReference>
<evidence type="ECO:0000256" key="1">
    <source>
        <dbReference type="SAM" id="Phobius"/>
    </source>
</evidence>
<dbReference type="EMBL" id="CP155447">
    <property type="protein sequence ID" value="XBH04843.1"/>
    <property type="molecule type" value="Genomic_DNA"/>
</dbReference>
<feature type="transmembrane region" description="Helical" evidence="1">
    <location>
        <begin position="93"/>
        <end position="112"/>
    </location>
</feature>
<evidence type="ECO:0000313" key="2">
    <source>
        <dbReference type="EMBL" id="XBH04843.1"/>
    </source>
</evidence>
<protein>
    <submittedName>
        <fullName evidence="2">Transposase</fullName>
    </submittedName>
</protein>
<sequence>MHQQQSEITYIVAYRCPNCQAALEARSSEAQTWLRCPKCGRASLPPELVRTPHVDPILPGDDVLVIGPAAHAAGLDSGEPRPSPAYSGAVRRVLLVVGILAAFMMLMTSFVERDFMNVAIYGVVAIVLLVIMGFTGARR</sequence>
<gene>
    <name evidence="2" type="ORF">V5E97_02145</name>
</gene>
<feature type="transmembrane region" description="Helical" evidence="1">
    <location>
        <begin position="118"/>
        <end position="137"/>
    </location>
</feature>
<reference evidence="2" key="1">
    <citation type="submission" date="2024-05" db="EMBL/GenBank/DDBJ databases">
        <title>Planctomycetes of the genus Singulisphaera possess chitinolytic capabilities.</title>
        <authorList>
            <person name="Ivanova A."/>
        </authorList>
    </citation>
    <scope>NUCLEOTIDE SEQUENCE</scope>
    <source>
        <strain evidence="2">Ch08T</strain>
    </source>
</reference>
<name>A0AAU7CIL2_9BACT</name>
<dbReference type="AlphaFoldDB" id="A0AAU7CIL2"/>
<keyword evidence="1" id="KW-1133">Transmembrane helix</keyword>